<keyword evidence="3 5" id="KW-1133">Transmembrane helix</keyword>
<dbReference type="GO" id="GO:0016020">
    <property type="term" value="C:membrane"/>
    <property type="evidence" value="ECO:0007669"/>
    <property type="project" value="UniProtKB-SubCell"/>
</dbReference>
<evidence type="ECO:0000256" key="1">
    <source>
        <dbReference type="ARBA" id="ARBA00004141"/>
    </source>
</evidence>
<dbReference type="Pfam" id="PF06271">
    <property type="entry name" value="RDD"/>
    <property type="match status" value="1"/>
</dbReference>
<dbReference type="KEGG" id="plyc:GXP70_20745"/>
<accession>A0A6C0FYI0</accession>
<feature type="transmembrane region" description="Helical" evidence="5">
    <location>
        <begin position="135"/>
        <end position="153"/>
    </location>
</feature>
<dbReference type="AlphaFoldDB" id="A0A6C0FYI0"/>
<organism evidence="7 8">
    <name type="scientific">Paenibacillus lycopersici</name>
    <dbReference type="NCBI Taxonomy" id="2704462"/>
    <lineage>
        <taxon>Bacteria</taxon>
        <taxon>Bacillati</taxon>
        <taxon>Bacillota</taxon>
        <taxon>Bacilli</taxon>
        <taxon>Bacillales</taxon>
        <taxon>Paenibacillaceae</taxon>
        <taxon>Paenibacillus</taxon>
    </lineage>
</organism>
<keyword evidence="8" id="KW-1185">Reference proteome</keyword>
<evidence type="ECO:0000256" key="2">
    <source>
        <dbReference type="ARBA" id="ARBA00022692"/>
    </source>
</evidence>
<gene>
    <name evidence="7" type="ORF">GXP70_20745</name>
</gene>
<keyword evidence="2 5" id="KW-0812">Transmembrane</keyword>
<keyword evidence="4 5" id="KW-0472">Membrane</keyword>
<evidence type="ECO:0000313" key="8">
    <source>
        <dbReference type="Proteomes" id="UP000476064"/>
    </source>
</evidence>
<protein>
    <submittedName>
        <fullName evidence="7">RDD family protein</fullName>
    </submittedName>
</protein>
<feature type="transmembrane region" description="Helical" evidence="5">
    <location>
        <begin position="20"/>
        <end position="40"/>
    </location>
</feature>
<dbReference type="Proteomes" id="UP000476064">
    <property type="component" value="Chromosome"/>
</dbReference>
<dbReference type="RefSeq" id="WP_162358602.1">
    <property type="nucleotide sequence ID" value="NZ_CP048209.1"/>
</dbReference>
<evidence type="ECO:0000256" key="4">
    <source>
        <dbReference type="ARBA" id="ARBA00023136"/>
    </source>
</evidence>
<proteinExistence type="predicted"/>
<comment type="subcellular location">
    <subcellularLocation>
        <location evidence="1">Membrane</location>
        <topology evidence="1">Multi-pass membrane protein</topology>
    </subcellularLocation>
</comment>
<dbReference type="EMBL" id="CP048209">
    <property type="protein sequence ID" value="QHT62168.1"/>
    <property type="molecule type" value="Genomic_DNA"/>
</dbReference>
<dbReference type="InterPro" id="IPR010432">
    <property type="entry name" value="RDD"/>
</dbReference>
<sequence>MHRHGTLTNVSLGTRIIAFLWDYAIISGYLLLLVGFSFVMRPALLPLFTTSPLLSELTGFLFITLPVYLYFSLCEGSKAQATWGKYKMGIIVADMNGNAAGLGTSLLRSALKFLPWELAHFTIWHMVMPNPYPDGLIYSLLAAVYGLVLLYFVSPWFSKNKQTCYDYLAGTVIRRRA</sequence>
<name>A0A6C0FYI0_9BACL</name>
<evidence type="ECO:0000256" key="3">
    <source>
        <dbReference type="ARBA" id="ARBA00022989"/>
    </source>
</evidence>
<feature type="transmembrane region" description="Helical" evidence="5">
    <location>
        <begin position="52"/>
        <end position="71"/>
    </location>
</feature>
<evidence type="ECO:0000313" key="7">
    <source>
        <dbReference type="EMBL" id="QHT62168.1"/>
    </source>
</evidence>
<evidence type="ECO:0000256" key="5">
    <source>
        <dbReference type="SAM" id="Phobius"/>
    </source>
</evidence>
<feature type="domain" description="RDD" evidence="6">
    <location>
        <begin position="11"/>
        <end position="170"/>
    </location>
</feature>
<reference evidence="7 8" key="1">
    <citation type="submission" date="2020-01" db="EMBL/GenBank/DDBJ databases">
        <title>Paenibacillus sp. nov., isolated from tomato rhizosphere.</title>
        <authorList>
            <person name="Weon H.-Y."/>
            <person name="Lee S.A."/>
        </authorList>
    </citation>
    <scope>NUCLEOTIDE SEQUENCE [LARGE SCALE GENOMIC DNA]</scope>
    <source>
        <strain evidence="7 8">12200R-189</strain>
    </source>
</reference>
<evidence type="ECO:0000259" key="6">
    <source>
        <dbReference type="Pfam" id="PF06271"/>
    </source>
</evidence>